<dbReference type="RefSeq" id="WP_073337018.1">
    <property type="nucleotide sequence ID" value="NZ_FQXM01000003.1"/>
</dbReference>
<evidence type="ECO:0000313" key="4">
    <source>
        <dbReference type="EMBL" id="SHH28952.1"/>
    </source>
</evidence>
<protein>
    <submittedName>
        <fullName evidence="4">Vancomycin resistance protein YoaR, contains peptidoglycan-binding and VanW domains</fullName>
    </submittedName>
</protein>
<evidence type="ECO:0000313" key="5">
    <source>
        <dbReference type="Proteomes" id="UP000184447"/>
    </source>
</evidence>
<gene>
    <name evidence="4" type="ORF">SAMN02745207_00684</name>
</gene>
<dbReference type="SMART" id="SM01208">
    <property type="entry name" value="G5"/>
    <property type="match status" value="1"/>
</dbReference>
<dbReference type="InterPro" id="IPR022029">
    <property type="entry name" value="YoaR-like_PG-bd"/>
</dbReference>
<evidence type="ECO:0000256" key="1">
    <source>
        <dbReference type="ARBA" id="ARBA00022729"/>
    </source>
</evidence>
<dbReference type="Pfam" id="PF12229">
    <property type="entry name" value="PG_binding_4"/>
    <property type="match status" value="1"/>
</dbReference>
<dbReference type="InterPro" id="IPR011098">
    <property type="entry name" value="G5_dom"/>
</dbReference>
<dbReference type="Pfam" id="PF07501">
    <property type="entry name" value="G5"/>
    <property type="match status" value="1"/>
</dbReference>
<dbReference type="PANTHER" id="PTHR35788:SF1">
    <property type="entry name" value="EXPORTED PROTEIN"/>
    <property type="match status" value="1"/>
</dbReference>
<dbReference type="AlphaFoldDB" id="A0A1M5RRK8"/>
<dbReference type="PROSITE" id="PS51109">
    <property type="entry name" value="G5"/>
    <property type="match status" value="1"/>
</dbReference>
<dbReference type="STRING" id="1121316.SAMN02745207_00684"/>
<dbReference type="EMBL" id="FQXM01000003">
    <property type="protein sequence ID" value="SHH28952.1"/>
    <property type="molecule type" value="Genomic_DNA"/>
</dbReference>
<name>A0A1M5RRK8_9CLOT</name>
<dbReference type="Pfam" id="PF04294">
    <property type="entry name" value="VanW"/>
    <property type="match status" value="1"/>
</dbReference>
<dbReference type="InterPro" id="IPR007391">
    <property type="entry name" value="Vancomycin_resist_VanW"/>
</dbReference>
<feature type="compositionally biased region" description="Low complexity" evidence="2">
    <location>
        <begin position="479"/>
        <end position="498"/>
    </location>
</feature>
<accession>A0A1M5RRK8</accession>
<evidence type="ECO:0000259" key="3">
    <source>
        <dbReference type="PROSITE" id="PS51109"/>
    </source>
</evidence>
<sequence length="498" mass="55372">MESNTEKRGRRSSKKSKKNKRKRIIAVAVLAIVAIAAGISGYEYSQVKKWDTLMMPKVIIQGVDYTGKTKEQVLDDLTAAYGDEVGKKQVEIKAGDKTYTIGYSELDAKYNIVETLDEAFSYGRDLDFMEKYKLIKNPEEKEFNLNFTYNEEPIKDVIATIESEINKESAEASIKYLGNGKFEVQDDIEGAKLDSEKLSMDINEKIQSETDELVVEAPIEVLTAKKTGEMLRSIDSNVGSYSTSYTTSSYERSTNIALATKAIDGTLLMPGEEFSFNDVVGQRTAAKGYQVAHVILNGEYVDGIGGGICQVSTTLYNAVLIGGLEITTRRHHTYPSTYVPVGRDATVDYGNLDFEFKNNKEYPIYINAYTSNKKVYFTVYSNSELTKTKYEVTTDVYKTYTASYKIIEDPTLEVGKEVVDKAPHTGYKVNVYRTSYVDGKKVDSETVSSDYYVPVDGEKRVGTKVEAPVVEETTEQAPATQSVTPETTTTAPAATSEQ</sequence>
<keyword evidence="1" id="KW-0732">Signal</keyword>
<proteinExistence type="predicted"/>
<reference evidence="4 5" key="1">
    <citation type="submission" date="2016-11" db="EMBL/GenBank/DDBJ databases">
        <authorList>
            <person name="Jaros S."/>
            <person name="Januszkiewicz K."/>
            <person name="Wedrychowicz H."/>
        </authorList>
    </citation>
    <scope>NUCLEOTIDE SEQUENCE [LARGE SCALE GENOMIC DNA]</scope>
    <source>
        <strain evidence="4 5">DSM 8605</strain>
    </source>
</reference>
<dbReference type="OrthoDB" id="9797191at2"/>
<feature type="region of interest" description="Disordered" evidence="2">
    <location>
        <begin position="467"/>
        <end position="498"/>
    </location>
</feature>
<dbReference type="Gene3D" id="2.20.230.10">
    <property type="entry name" value="Resuscitation-promoting factor rpfb"/>
    <property type="match status" value="1"/>
</dbReference>
<organism evidence="4 5">
    <name type="scientific">Clostridium grantii DSM 8605</name>
    <dbReference type="NCBI Taxonomy" id="1121316"/>
    <lineage>
        <taxon>Bacteria</taxon>
        <taxon>Bacillati</taxon>
        <taxon>Bacillota</taxon>
        <taxon>Clostridia</taxon>
        <taxon>Eubacteriales</taxon>
        <taxon>Clostridiaceae</taxon>
        <taxon>Clostridium</taxon>
    </lineage>
</organism>
<keyword evidence="5" id="KW-1185">Reference proteome</keyword>
<dbReference type="Proteomes" id="UP000184447">
    <property type="component" value="Unassembled WGS sequence"/>
</dbReference>
<evidence type="ECO:0000256" key="2">
    <source>
        <dbReference type="SAM" id="MobiDB-lite"/>
    </source>
</evidence>
<dbReference type="InterPro" id="IPR052913">
    <property type="entry name" value="Glycopeptide_resist_protein"/>
</dbReference>
<dbReference type="PANTHER" id="PTHR35788">
    <property type="entry name" value="EXPORTED PROTEIN-RELATED"/>
    <property type="match status" value="1"/>
</dbReference>
<feature type="domain" description="G5" evidence="3">
    <location>
        <begin position="385"/>
        <end position="465"/>
    </location>
</feature>